<evidence type="ECO:0000256" key="4">
    <source>
        <dbReference type="ARBA" id="ARBA00023136"/>
    </source>
</evidence>
<comment type="subcellular location">
    <subcellularLocation>
        <location evidence="1">Membrane</location>
        <topology evidence="1">Multi-pass membrane protein</topology>
    </subcellularLocation>
</comment>
<evidence type="ECO:0000313" key="7">
    <source>
        <dbReference type="EMBL" id="NGY66328.1"/>
    </source>
</evidence>
<evidence type="ECO:0000256" key="3">
    <source>
        <dbReference type="ARBA" id="ARBA00022989"/>
    </source>
</evidence>
<reference evidence="7 8" key="1">
    <citation type="submission" date="2020-03" db="EMBL/GenBank/DDBJ databases">
        <title>Isolation and identification of active actinomycetes.</title>
        <authorList>
            <person name="Sun X."/>
        </authorList>
    </citation>
    <scope>NUCLEOTIDE SEQUENCE [LARGE SCALE GENOMIC DNA]</scope>
    <source>
        <strain evidence="7 8">NEAU-D13</strain>
    </source>
</reference>
<evidence type="ECO:0000256" key="2">
    <source>
        <dbReference type="ARBA" id="ARBA00022692"/>
    </source>
</evidence>
<dbReference type="GO" id="GO:0016020">
    <property type="term" value="C:membrane"/>
    <property type="evidence" value="ECO:0007669"/>
    <property type="project" value="UniProtKB-SubCell"/>
</dbReference>
<evidence type="ECO:0000256" key="1">
    <source>
        <dbReference type="ARBA" id="ARBA00004141"/>
    </source>
</evidence>
<dbReference type="AlphaFoldDB" id="A0A7C9RYT0"/>
<feature type="transmembrane region" description="Helical" evidence="5">
    <location>
        <begin position="245"/>
        <end position="267"/>
    </location>
</feature>
<accession>A0A7C9RYT0</accession>
<dbReference type="Gene3D" id="1.20.1740.10">
    <property type="entry name" value="Amino acid/polyamine transporter I"/>
    <property type="match status" value="1"/>
</dbReference>
<gene>
    <name evidence="7" type="ORF">G7043_46320</name>
</gene>
<dbReference type="InterPro" id="IPR004841">
    <property type="entry name" value="AA-permease/SLC12A_dom"/>
</dbReference>
<keyword evidence="4 5" id="KW-0472">Membrane</keyword>
<feature type="domain" description="Amino acid permease/ SLC12A" evidence="6">
    <location>
        <begin position="29"/>
        <end position="474"/>
    </location>
</feature>
<protein>
    <submittedName>
        <fullName evidence="7">APC family permease</fullName>
    </submittedName>
</protein>
<keyword evidence="8" id="KW-1185">Reference proteome</keyword>
<feature type="transmembrane region" description="Helical" evidence="5">
    <location>
        <begin position="375"/>
        <end position="402"/>
    </location>
</feature>
<dbReference type="Proteomes" id="UP000481360">
    <property type="component" value="Unassembled WGS sequence"/>
</dbReference>
<feature type="transmembrane region" description="Helical" evidence="5">
    <location>
        <begin position="168"/>
        <end position="188"/>
    </location>
</feature>
<evidence type="ECO:0000256" key="5">
    <source>
        <dbReference type="SAM" id="Phobius"/>
    </source>
</evidence>
<evidence type="ECO:0000313" key="8">
    <source>
        <dbReference type="Proteomes" id="UP000481360"/>
    </source>
</evidence>
<feature type="transmembrane region" description="Helical" evidence="5">
    <location>
        <begin position="100"/>
        <end position="124"/>
    </location>
</feature>
<dbReference type="PIRSF" id="PIRSF006060">
    <property type="entry name" value="AA_transporter"/>
    <property type="match status" value="1"/>
</dbReference>
<dbReference type="InterPro" id="IPR050367">
    <property type="entry name" value="APC_superfamily"/>
</dbReference>
<comment type="caution">
    <text evidence="7">The sequence shown here is derived from an EMBL/GenBank/DDBJ whole genome shotgun (WGS) entry which is preliminary data.</text>
</comment>
<sequence length="493" mass="50797">MTRLSSPADHSAPVPERQLKRGVLGTGGLVFMVVAAAAPLTVMAGVAPLGLMIGGVGAPVAYLAAGAVLIIFAIAFTRMTRYVSGGGAFYAYIAKGLGRGWGLAAALLALVSYNTLQIGVYGLFAAQTRATLTDLFGVTVPWPVIALVALGLVLVIAWLGIDVGAKVLGVLLILESGILLLMAIGILTRGGASGVDGASFAPAAAFTPGMGGVLAFAFAAFMGFESTALYRREARDPERTIPRATYFAVGFMALFYCFVLWSVVIGFGSDQVVGAASANIPGLFFAATETYVGPWAATLMRLLVISSVYASQIAFHNAITRYTHSLAQDGVLPAWIGRVHPRFGSPYRASVVQTILAVVVIIGFAVAGADPVTGLLLWVNTPGVVGIVVLQALTAFSCAVYFTRRNKAASTPAALTAAVVSAVLLAVATYVLISNVGLLTNAPASVNVVLVGIVPATLLVGAVLAVWLRNQRPETYARVGEGAEPAAAQEVAA</sequence>
<feature type="transmembrane region" description="Helical" evidence="5">
    <location>
        <begin position="60"/>
        <end position="79"/>
    </location>
</feature>
<feature type="transmembrane region" description="Helical" evidence="5">
    <location>
        <begin position="414"/>
        <end position="433"/>
    </location>
</feature>
<feature type="transmembrane region" description="Helical" evidence="5">
    <location>
        <begin position="351"/>
        <end position="369"/>
    </location>
</feature>
<name>A0A7C9RYT0_9PSEU</name>
<dbReference type="EMBL" id="JAAMPJ010000021">
    <property type="protein sequence ID" value="NGY66328.1"/>
    <property type="molecule type" value="Genomic_DNA"/>
</dbReference>
<evidence type="ECO:0000259" key="6">
    <source>
        <dbReference type="Pfam" id="PF00324"/>
    </source>
</evidence>
<dbReference type="PANTHER" id="PTHR42770">
    <property type="entry name" value="AMINO ACID TRANSPORTER-RELATED"/>
    <property type="match status" value="1"/>
</dbReference>
<dbReference type="Pfam" id="PF00324">
    <property type="entry name" value="AA_permease"/>
    <property type="match status" value="1"/>
</dbReference>
<keyword evidence="3 5" id="KW-1133">Transmembrane helix</keyword>
<dbReference type="RefSeq" id="WP_166055965.1">
    <property type="nucleotide sequence ID" value="NZ_JAAMPJ010000021.1"/>
</dbReference>
<dbReference type="PANTHER" id="PTHR42770:SF16">
    <property type="entry name" value="AMINO ACID PERMEASE"/>
    <property type="match status" value="1"/>
</dbReference>
<organism evidence="7 8">
    <name type="scientific">Lentzea alba</name>
    <dbReference type="NCBI Taxonomy" id="2714351"/>
    <lineage>
        <taxon>Bacteria</taxon>
        <taxon>Bacillati</taxon>
        <taxon>Actinomycetota</taxon>
        <taxon>Actinomycetes</taxon>
        <taxon>Pseudonocardiales</taxon>
        <taxon>Pseudonocardiaceae</taxon>
        <taxon>Lentzea</taxon>
    </lineage>
</organism>
<feature type="transmembrane region" description="Helical" evidence="5">
    <location>
        <begin position="445"/>
        <end position="468"/>
    </location>
</feature>
<proteinExistence type="predicted"/>
<dbReference type="GO" id="GO:0055085">
    <property type="term" value="P:transmembrane transport"/>
    <property type="evidence" value="ECO:0007669"/>
    <property type="project" value="InterPro"/>
</dbReference>
<feature type="transmembrane region" description="Helical" evidence="5">
    <location>
        <begin position="29"/>
        <end position="54"/>
    </location>
</feature>
<feature type="transmembrane region" description="Helical" evidence="5">
    <location>
        <begin position="200"/>
        <end position="224"/>
    </location>
</feature>
<keyword evidence="2 5" id="KW-0812">Transmembrane</keyword>
<feature type="transmembrane region" description="Helical" evidence="5">
    <location>
        <begin position="144"/>
        <end position="161"/>
    </location>
</feature>